<evidence type="ECO:0000256" key="5">
    <source>
        <dbReference type="ARBA" id="ARBA00023004"/>
    </source>
</evidence>
<gene>
    <name evidence="8" type="primary">thiH</name>
    <name evidence="8" type="ORF">ACFOE0_12300</name>
</gene>
<reference evidence="9" key="1">
    <citation type="journal article" date="2019" name="Int. J. Syst. Evol. Microbiol.">
        <title>The Global Catalogue of Microorganisms (GCM) 10K type strain sequencing project: providing services to taxonomists for standard genome sequencing and annotation.</title>
        <authorList>
            <consortium name="The Broad Institute Genomics Platform"/>
            <consortium name="The Broad Institute Genome Sequencing Center for Infectious Disease"/>
            <person name="Wu L."/>
            <person name="Ma J."/>
        </authorList>
    </citation>
    <scope>NUCLEOTIDE SEQUENCE [LARGE SCALE GENOMIC DNA]</scope>
    <source>
        <strain evidence="9">KCTC 52277</strain>
    </source>
</reference>
<accession>A0ABV7GBP8</accession>
<dbReference type="InterPro" id="IPR010722">
    <property type="entry name" value="BATS_dom"/>
</dbReference>
<keyword evidence="3" id="KW-0949">S-adenosyl-L-methionine</keyword>
<keyword evidence="2" id="KW-0004">4Fe-4S</keyword>
<dbReference type="InterPro" id="IPR034428">
    <property type="entry name" value="ThiH/NoCL/HydG-like"/>
</dbReference>
<evidence type="ECO:0000313" key="8">
    <source>
        <dbReference type="EMBL" id="MFC3138959.1"/>
    </source>
</evidence>
<keyword evidence="4" id="KW-0479">Metal-binding</keyword>
<comment type="cofactor">
    <cofactor evidence="1">
        <name>[4Fe-4S] cluster</name>
        <dbReference type="ChEBI" id="CHEBI:49883"/>
    </cofactor>
</comment>
<dbReference type="InterPro" id="IPR007197">
    <property type="entry name" value="rSAM"/>
</dbReference>
<comment type="caution">
    <text evidence="8">The sequence shown here is derived from an EMBL/GenBank/DDBJ whole genome shotgun (WGS) entry which is preliminary data.</text>
</comment>
<evidence type="ECO:0000259" key="7">
    <source>
        <dbReference type="PROSITE" id="PS51918"/>
    </source>
</evidence>
<keyword evidence="9" id="KW-1185">Reference proteome</keyword>
<dbReference type="SFLD" id="SFLDG01060">
    <property type="entry name" value="BATS_domain_containing"/>
    <property type="match status" value="1"/>
</dbReference>
<evidence type="ECO:0000256" key="4">
    <source>
        <dbReference type="ARBA" id="ARBA00022723"/>
    </source>
</evidence>
<dbReference type="PROSITE" id="PS51918">
    <property type="entry name" value="RADICAL_SAM"/>
    <property type="match status" value="1"/>
</dbReference>
<protein>
    <submittedName>
        <fullName evidence="8">2-iminoacetate synthase ThiH</fullName>
    </submittedName>
</protein>
<organism evidence="8 9">
    <name type="scientific">Shewanella submarina</name>
    <dbReference type="NCBI Taxonomy" id="2016376"/>
    <lineage>
        <taxon>Bacteria</taxon>
        <taxon>Pseudomonadati</taxon>
        <taxon>Pseudomonadota</taxon>
        <taxon>Gammaproteobacteria</taxon>
        <taxon>Alteromonadales</taxon>
        <taxon>Shewanellaceae</taxon>
        <taxon>Shewanella</taxon>
    </lineage>
</organism>
<keyword evidence="6" id="KW-0411">Iron-sulfur</keyword>
<dbReference type="Gene3D" id="3.20.20.70">
    <property type="entry name" value="Aldolase class I"/>
    <property type="match status" value="1"/>
</dbReference>
<name>A0ABV7GBP8_9GAMM</name>
<dbReference type="Pfam" id="PF04055">
    <property type="entry name" value="Radical_SAM"/>
    <property type="match status" value="1"/>
</dbReference>
<evidence type="ECO:0000256" key="2">
    <source>
        <dbReference type="ARBA" id="ARBA00022485"/>
    </source>
</evidence>
<dbReference type="SFLD" id="SFLDS00029">
    <property type="entry name" value="Radical_SAM"/>
    <property type="match status" value="1"/>
</dbReference>
<dbReference type="SUPFAM" id="SSF102114">
    <property type="entry name" value="Radical SAM enzymes"/>
    <property type="match status" value="1"/>
</dbReference>
<evidence type="ECO:0000313" key="9">
    <source>
        <dbReference type="Proteomes" id="UP001595621"/>
    </source>
</evidence>
<dbReference type="InterPro" id="IPR013785">
    <property type="entry name" value="Aldolase_TIM"/>
</dbReference>
<dbReference type="Pfam" id="PF06968">
    <property type="entry name" value="BATS"/>
    <property type="match status" value="1"/>
</dbReference>
<dbReference type="RefSeq" id="WP_248936933.1">
    <property type="nucleotide sequence ID" value="NZ_JAKILF010000006.1"/>
</dbReference>
<dbReference type="InterPro" id="IPR058240">
    <property type="entry name" value="rSAM_sf"/>
</dbReference>
<feature type="domain" description="Radical SAM core" evidence="7">
    <location>
        <begin position="77"/>
        <end position="296"/>
    </location>
</feature>
<dbReference type="SMART" id="SM00876">
    <property type="entry name" value="BATS"/>
    <property type="match status" value="1"/>
</dbReference>
<dbReference type="CDD" id="cd01335">
    <property type="entry name" value="Radical_SAM"/>
    <property type="match status" value="1"/>
</dbReference>
<dbReference type="PANTHER" id="PTHR43583:SF1">
    <property type="entry name" value="2-IMINOACETATE SYNTHASE"/>
    <property type="match status" value="1"/>
</dbReference>
<dbReference type="Proteomes" id="UP001595621">
    <property type="component" value="Unassembled WGS sequence"/>
</dbReference>
<keyword evidence="5" id="KW-0408">Iron</keyword>
<dbReference type="SFLD" id="SFLDG01081">
    <property type="entry name" value="cleavage_of_the_Ca-Cb_bond_in"/>
    <property type="match status" value="1"/>
</dbReference>
<evidence type="ECO:0000256" key="1">
    <source>
        <dbReference type="ARBA" id="ARBA00001966"/>
    </source>
</evidence>
<dbReference type="EMBL" id="JBHRTD010000015">
    <property type="protein sequence ID" value="MFC3138959.1"/>
    <property type="molecule type" value="Genomic_DNA"/>
</dbReference>
<dbReference type="InterPro" id="IPR012726">
    <property type="entry name" value="ThiH"/>
</dbReference>
<evidence type="ECO:0000256" key="6">
    <source>
        <dbReference type="ARBA" id="ARBA00023014"/>
    </source>
</evidence>
<proteinExistence type="predicted"/>
<dbReference type="NCBIfam" id="TIGR02351">
    <property type="entry name" value="thiH"/>
    <property type="match status" value="1"/>
</dbReference>
<dbReference type="PANTHER" id="PTHR43583">
    <property type="entry name" value="2-IMINOACETATE SYNTHASE"/>
    <property type="match status" value="1"/>
</dbReference>
<evidence type="ECO:0000256" key="3">
    <source>
        <dbReference type="ARBA" id="ARBA00022691"/>
    </source>
</evidence>
<dbReference type="SFLD" id="SFLDF00301">
    <property type="entry name" value="2-iminoacetate_synthase_(ThiH)"/>
    <property type="match status" value="1"/>
</dbReference>
<sequence>MNEHDIAEGFVSTFAGLNWDAQRLSIYAKRATDVERALQSGKRTLEDFKALISPAAEPYLEQMAQQSAALTRQRFGHTLGMYLPLYLSNLCANVCSYCGFSMDNRIKRKTLTLDEVEAECRAIKTMGFDSILLVTGEHETKVGMDYFRQVLPLVKRYFSYLAMEVQPLQSHDYAELKALGLDAVMVYQETYHPVTYARHHLRGKKADFGYRLQTPDRLARAGIDKIGLGALIGLEDWRTDSLYVAAHLEYLERHYWQSRYSISFPRLRPCAGNTEIKSIMEDKHLVQLICAYRLFNPSVELSLSTRESPWLRDNLLPLGVTALSAASSTQPGGYANPEPALEQFSISDERSVAEVAKTVKQAGFDVVWKDWDRRYSGG</sequence>